<gene>
    <name evidence="13" type="ORF">KXQ929_LOCUS50926</name>
</gene>
<dbReference type="GO" id="GO:0005249">
    <property type="term" value="F:voltage-gated potassium channel activity"/>
    <property type="evidence" value="ECO:0007669"/>
    <property type="project" value="InterPro"/>
</dbReference>
<evidence type="ECO:0000256" key="8">
    <source>
        <dbReference type="ARBA" id="ARBA00023065"/>
    </source>
</evidence>
<feature type="domain" description="Ion transport" evidence="12">
    <location>
        <begin position="2"/>
        <end position="128"/>
    </location>
</feature>
<comment type="caution">
    <text evidence="13">The sequence shown here is derived from an EMBL/GenBank/DDBJ whole genome shotgun (WGS) entry which is preliminary data.</text>
</comment>
<dbReference type="Pfam" id="PF00520">
    <property type="entry name" value="Ion_trans"/>
    <property type="match status" value="1"/>
</dbReference>
<evidence type="ECO:0000256" key="1">
    <source>
        <dbReference type="ARBA" id="ARBA00004141"/>
    </source>
</evidence>
<keyword evidence="2" id="KW-0813">Transport</keyword>
<evidence type="ECO:0000256" key="11">
    <source>
        <dbReference type="SAM" id="Phobius"/>
    </source>
</evidence>
<dbReference type="SUPFAM" id="SSF81324">
    <property type="entry name" value="Voltage-gated potassium channels"/>
    <property type="match status" value="1"/>
</dbReference>
<evidence type="ECO:0000313" key="13">
    <source>
        <dbReference type="EMBL" id="CAF4399301.1"/>
    </source>
</evidence>
<dbReference type="InterPro" id="IPR005821">
    <property type="entry name" value="Ion_trans_dom"/>
</dbReference>
<keyword evidence="4 11" id="KW-0812">Transmembrane</keyword>
<feature type="transmembrane region" description="Helical" evidence="11">
    <location>
        <begin position="103"/>
        <end position="123"/>
    </location>
</feature>
<evidence type="ECO:0000256" key="9">
    <source>
        <dbReference type="ARBA" id="ARBA00023136"/>
    </source>
</evidence>
<protein>
    <recommendedName>
        <fullName evidence="12">Ion transport domain-containing protein</fullName>
    </recommendedName>
</protein>
<comment type="subcellular location">
    <subcellularLocation>
        <location evidence="1">Membrane</location>
        <topology evidence="1">Multi-pass membrane protein</topology>
    </subcellularLocation>
</comment>
<keyword evidence="7 11" id="KW-1133">Transmembrane helix</keyword>
<dbReference type="Proteomes" id="UP000663868">
    <property type="component" value="Unassembled WGS sequence"/>
</dbReference>
<dbReference type="Gene3D" id="1.10.287.70">
    <property type="match status" value="1"/>
</dbReference>
<dbReference type="PRINTS" id="PR00169">
    <property type="entry name" value="KCHANNEL"/>
</dbReference>
<keyword evidence="8" id="KW-0406">Ion transport</keyword>
<dbReference type="PANTHER" id="PTHR11537">
    <property type="entry name" value="VOLTAGE-GATED POTASSIUM CHANNEL"/>
    <property type="match status" value="1"/>
</dbReference>
<keyword evidence="9 11" id="KW-0472">Membrane</keyword>
<feature type="transmembrane region" description="Helical" evidence="11">
    <location>
        <begin position="34"/>
        <end position="59"/>
    </location>
</feature>
<dbReference type="PANTHER" id="PTHR11537:SF254">
    <property type="entry name" value="POTASSIUM VOLTAGE-GATED CHANNEL PROTEIN SHAB"/>
    <property type="match status" value="1"/>
</dbReference>
<proteinExistence type="predicted"/>
<keyword evidence="5" id="KW-0631">Potassium channel</keyword>
<evidence type="ECO:0000256" key="3">
    <source>
        <dbReference type="ARBA" id="ARBA00022538"/>
    </source>
</evidence>
<keyword evidence="10" id="KW-0407">Ion channel</keyword>
<dbReference type="EMBL" id="CAJOBB010024244">
    <property type="protein sequence ID" value="CAF4399301.1"/>
    <property type="molecule type" value="Genomic_DNA"/>
</dbReference>
<organism evidence="13 14">
    <name type="scientific">Adineta steineri</name>
    <dbReference type="NCBI Taxonomy" id="433720"/>
    <lineage>
        <taxon>Eukaryota</taxon>
        <taxon>Metazoa</taxon>
        <taxon>Spiralia</taxon>
        <taxon>Gnathifera</taxon>
        <taxon>Rotifera</taxon>
        <taxon>Eurotatoria</taxon>
        <taxon>Bdelloidea</taxon>
        <taxon>Adinetida</taxon>
        <taxon>Adinetidae</taxon>
        <taxon>Adineta</taxon>
    </lineage>
</organism>
<evidence type="ECO:0000256" key="2">
    <source>
        <dbReference type="ARBA" id="ARBA00022448"/>
    </source>
</evidence>
<keyword evidence="3" id="KW-0633">Potassium transport</keyword>
<reference evidence="13" key="1">
    <citation type="submission" date="2021-02" db="EMBL/GenBank/DDBJ databases">
        <authorList>
            <person name="Nowell W R."/>
        </authorList>
    </citation>
    <scope>NUCLEOTIDE SEQUENCE</scope>
</reference>
<dbReference type="AlphaFoldDB" id="A0A820P502"/>
<evidence type="ECO:0000256" key="4">
    <source>
        <dbReference type="ARBA" id="ARBA00022692"/>
    </source>
</evidence>
<keyword evidence="6" id="KW-0630">Potassium</keyword>
<dbReference type="InterPro" id="IPR028325">
    <property type="entry name" value="VG_K_chnl"/>
</dbReference>
<feature type="non-terminal residue" evidence="13">
    <location>
        <position position="1"/>
    </location>
</feature>
<evidence type="ECO:0000259" key="12">
    <source>
        <dbReference type="Pfam" id="PF00520"/>
    </source>
</evidence>
<dbReference type="GO" id="GO:0001508">
    <property type="term" value="P:action potential"/>
    <property type="evidence" value="ECO:0007669"/>
    <property type="project" value="TreeGrafter"/>
</dbReference>
<dbReference type="GO" id="GO:0008076">
    <property type="term" value="C:voltage-gated potassium channel complex"/>
    <property type="evidence" value="ECO:0007669"/>
    <property type="project" value="InterPro"/>
</dbReference>
<name>A0A820P502_9BILA</name>
<sequence length="151" mass="17617">KLFQYLILLRLFRFVRLCRYIKSLRILFYVIEKAFKYIMSIGLIILFFVFTFGVIIQIIEKNWDQASITRLEDLFNIVTISTITVGDAKRVPLSPTGKILCSFLAGIGLIGISLPLTSIYRIFQSIYRIENMDKQFVRTKYIYPNGKLVTN</sequence>
<evidence type="ECO:0000256" key="10">
    <source>
        <dbReference type="ARBA" id="ARBA00023303"/>
    </source>
</evidence>
<evidence type="ECO:0000313" key="14">
    <source>
        <dbReference type="Proteomes" id="UP000663868"/>
    </source>
</evidence>
<evidence type="ECO:0000256" key="5">
    <source>
        <dbReference type="ARBA" id="ARBA00022826"/>
    </source>
</evidence>
<accession>A0A820P502</accession>
<evidence type="ECO:0000256" key="7">
    <source>
        <dbReference type="ARBA" id="ARBA00022989"/>
    </source>
</evidence>
<evidence type="ECO:0000256" key="6">
    <source>
        <dbReference type="ARBA" id="ARBA00022958"/>
    </source>
</evidence>